<dbReference type="Proteomes" id="UP000002274">
    <property type="component" value="Chromosome"/>
</dbReference>
<accession>A2C6Z0</accession>
<dbReference type="EMBL" id="CP000554">
    <property type="protein sequence ID" value="ABM77250.1"/>
    <property type="molecule type" value="Genomic_DNA"/>
</dbReference>
<evidence type="ECO:0000313" key="1">
    <source>
        <dbReference type="EMBL" id="ABM77250.1"/>
    </source>
</evidence>
<reference evidence="1 2" key="1">
    <citation type="journal article" date="2007" name="PLoS Genet.">
        <title>Patterns and implications of gene gain and loss in the evolution of Prochlorococcus.</title>
        <authorList>
            <person name="Kettler G.C."/>
            <person name="Martiny A.C."/>
            <person name="Huang K."/>
            <person name="Zucker J."/>
            <person name="Coleman M.L."/>
            <person name="Rodrigue S."/>
            <person name="Chen F."/>
            <person name="Lapidus A."/>
            <person name="Ferriera S."/>
            <person name="Johnson J."/>
            <person name="Steglich C."/>
            <person name="Church G.M."/>
            <person name="Richardson P."/>
            <person name="Chisholm S.W."/>
        </authorList>
    </citation>
    <scope>NUCLEOTIDE SEQUENCE [LARGE SCALE GENOMIC DNA]</scope>
    <source>
        <strain evidence="1 2">MIT 9303</strain>
    </source>
</reference>
<evidence type="ECO:0000313" key="2">
    <source>
        <dbReference type="Proteomes" id="UP000002274"/>
    </source>
</evidence>
<organism evidence="1 2">
    <name type="scientific">Prochlorococcus marinus (strain MIT 9303)</name>
    <dbReference type="NCBI Taxonomy" id="59922"/>
    <lineage>
        <taxon>Bacteria</taxon>
        <taxon>Bacillati</taxon>
        <taxon>Cyanobacteriota</taxon>
        <taxon>Cyanophyceae</taxon>
        <taxon>Synechococcales</taxon>
        <taxon>Prochlorococcaceae</taxon>
        <taxon>Prochlorococcus</taxon>
    </lineage>
</organism>
<protein>
    <submittedName>
        <fullName evidence="1">Uncharacterized protein</fullName>
    </submittedName>
</protein>
<gene>
    <name evidence="1" type="ordered locus">P9303_04981</name>
</gene>
<dbReference type="STRING" id="59922.P9303_04981"/>
<name>A2C6Z0_PROM3</name>
<dbReference type="KEGG" id="pmf:P9303_04981"/>
<sequence>MVHCFLDGAAVAGCYIADHAVDVKQQQALQVQWIESVERLLG</sequence>
<dbReference type="AlphaFoldDB" id="A2C6Z0"/>
<proteinExistence type="predicted"/>
<dbReference type="HOGENOM" id="CLU_3256287_0_0_3"/>